<dbReference type="EMBL" id="HBKN01014048">
    <property type="protein sequence ID" value="CAE2289817.1"/>
    <property type="molecule type" value="Transcribed_RNA"/>
</dbReference>
<evidence type="ECO:0000256" key="7">
    <source>
        <dbReference type="ARBA" id="ARBA00022676"/>
    </source>
</evidence>
<dbReference type="Pfam" id="PF05060">
    <property type="entry name" value="MGAT2"/>
    <property type="match status" value="2"/>
</dbReference>
<keyword evidence="9 26" id="KW-0812">Transmembrane</keyword>
<evidence type="ECO:0000256" key="6">
    <source>
        <dbReference type="ARBA" id="ARBA00014817"/>
    </source>
</evidence>
<evidence type="ECO:0000256" key="15">
    <source>
        <dbReference type="ARBA" id="ARBA00023157"/>
    </source>
</evidence>
<comment type="cofactor">
    <cofactor evidence="1 24">
        <name>Mn(2+)</name>
        <dbReference type="ChEBI" id="CHEBI:29035"/>
    </cofactor>
</comment>
<keyword evidence="10 24" id="KW-0479">Metal-binding</keyword>
<dbReference type="UniPathway" id="UPA00378"/>
<evidence type="ECO:0000256" key="10">
    <source>
        <dbReference type="ARBA" id="ARBA00022723"/>
    </source>
</evidence>
<comment type="similarity">
    <text evidence="4">Belongs to the glycosyltransferase 16 (GT16) protein family.</text>
</comment>
<dbReference type="EC" id="2.4.1.143" evidence="5"/>
<comment type="subcellular location">
    <subcellularLocation>
        <location evidence="2">Golgi apparatus membrane</location>
        <topology evidence="2">Single-pass type II membrane protein</topology>
    </subcellularLocation>
</comment>
<proteinExistence type="inferred from homology"/>
<dbReference type="PANTHER" id="PTHR12871:SF0">
    <property type="entry name" value="ALPHA-1,6-MANNOSYL-GLYCOPROTEIN 2-BETA-N-ACETYLGLUCOSAMINYLTRANSFERASE"/>
    <property type="match status" value="1"/>
</dbReference>
<name>A0A7S4NJ87_GUITH</name>
<evidence type="ECO:0000256" key="20">
    <source>
        <dbReference type="ARBA" id="ARBA00032552"/>
    </source>
</evidence>
<evidence type="ECO:0000256" key="19">
    <source>
        <dbReference type="ARBA" id="ARBA00031203"/>
    </source>
</evidence>
<evidence type="ECO:0000256" key="8">
    <source>
        <dbReference type="ARBA" id="ARBA00022679"/>
    </source>
</evidence>
<evidence type="ECO:0000256" key="18">
    <source>
        <dbReference type="ARBA" id="ARBA00029663"/>
    </source>
</evidence>
<dbReference type="GO" id="GO:0046872">
    <property type="term" value="F:metal ion binding"/>
    <property type="evidence" value="ECO:0007669"/>
    <property type="project" value="UniProtKB-KW"/>
</dbReference>
<evidence type="ECO:0000256" key="11">
    <source>
        <dbReference type="ARBA" id="ARBA00022968"/>
    </source>
</evidence>
<evidence type="ECO:0000256" key="9">
    <source>
        <dbReference type="ARBA" id="ARBA00022692"/>
    </source>
</evidence>
<evidence type="ECO:0000256" key="5">
    <source>
        <dbReference type="ARBA" id="ARBA00012613"/>
    </source>
</evidence>
<evidence type="ECO:0000256" key="26">
    <source>
        <dbReference type="SAM" id="Phobius"/>
    </source>
</evidence>
<evidence type="ECO:0000313" key="27">
    <source>
        <dbReference type="EMBL" id="CAE2289817.1"/>
    </source>
</evidence>
<feature type="binding site" evidence="23">
    <location>
        <position position="722"/>
    </location>
    <ligand>
        <name>substrate</name>
    </ligand>
</feature>
<keyword evidence="13" id="KW-0333">Golgi apparatus</keyword>
<evidence type="ECO:0000256" key="13">
    <source>
        <dbReference type="ARBA" id="ARBA00023034"/>
    </source>
</evidence>
<comment type="pathway">
    <text evidence="3">Protein modification; protein glycosylation.</text>
</comment>
<evidence type="ECO:0000256" key="17">
    <source>
        <dbReference type="ARBA" id="ARBA00023211"/>
    </source>
</evidence>
<evidence type="ECO:0000256" key="25">
    <source>
        <dbReference type="PIRSR" id="PIRSR607754-3"/>
    </source>
</evidence>
<evidence type="ECO:0000256" key="4">
    <source>
        <dbReference type="ARBA" id="ARBA00011011"/>
    </source>
</evidence>
<dbReference type="GO" id="GO:0008455">
    <property type="term" value="F:alpha-1,6-mannosylglycoprotein 2-beta-N-acetylglucosaminyltransferase activity"/>
    <property type="evidence" value="ECO:0007669"/>
    <property type="project" value="UniProtKB-EC"/>
</dbReference>
<dbReference type="GO" id="GO:0000139">
    <property type="term" value="C:Golgi membrane"/>
    <property type="evidence" value="ECO:0007669"/>
    <property type="project" value="UniProtKB-SubCell"/>
</dbReference>
<dbReference type="GO" id="GO:0006487">
    <property type="term" value="P:protein N-linked glycosylation"/>
    <property type="evidence" value="ECO:0007669"/>
    <property type="project" value="TreeGrafter"/>
</dbReference>
<dbReference type="SUPFAM" id="SSF53448">
    <property type="entry name" value="Nucleotide-diphospho-sugar transferases"/>
    <property type="match status" value="1"/>
</dbReference>
<evidence type="ECO:0000256" key="12">
    <source>
        <dbReference type="ARBA" id="ARBA00022989"/>
    </source>
</evidence>
<sequence>MLSVQGSSRRRSNASSNSLAKKILPLLIAGSVLVLTINLWLWTRLSESVDDRNMRNSPPQQLLTSTLSPAPRHAEDVAMKAPVLTINPRRVKTPTSLLVTAAGQVMQAYKDIHGDEVARQVEEAAPLPPPLLQWLLPGGNWSGPELSACSSPAAVPSAAERVVCRGLAAVALMMARRIVEGLDGSEDLRLSQELLDPRAISGVRRHNFAEGGARACERHGGRGPGEVCLHDKKLFFCLSDGSVPRVLSPTCSREDGLNRIACGQGGRLCGGVSYLLVMFGVDAAELMGQLMGGRSRGRKGDEEEMRKGIQEMRASIEDHVKHAYLTILRREADPGGLASYTDHLLVGDMDVEGLEQLLKDSDEFKTMKKRSSEQSVREQLIHSLSDMIQHSRCLDEMPRLLTSQSSSSTVGRCPDSKGYPLWMYKRLLVVFVKEATSHEVIGLSNRTITTTLDAIRLVDNSYKEILGRWAGREDLRTNVGRILHDKLSISTLQDSLRRSSERKSLEVAGRKTVDHSKSKAMLKRVIQQFCPSQLNEQEERNRPLRALQEIWNQHSPYIFNKLPTSFSWKGGKNFFIPIAMYVYDRPNYLSSVLNALRRVRGIHDVLLIVSLDKPSQEIFDVLLSVDFCTLRIFFHPSTEPAIGGVGGRGSDGVLVIKEHWIFLLRAVFSMLPELSDYKRDVLLLEEDHVPTPDALLTLQALLKIRDRCDGCWGVYLKFGCEREEKEEDERKACRVKWFVNTGLAFNRSVFHSILNSDFLDFRDGWDWSIYHLIQTRQLLPCQPSCTPHMVAPAVSRISNIGRSGVTVREDDAKLLQQLNYRTVSMDLLDKGFNASSIALSPYFGHAGPPDEPLYFGMDEKHLG</sequence>
<evidence type="ECO:0000256" key="21">
    <source>
        <dbReference type="ARBA" id="ARBA00032915"/>
    </source>
</evidence>
<keyword evidence="16" id="KW-0325">Glycoprotein</keyword>
<evidence type="ECO:0000256" key="16">
    <source>
        <dbReference type="ARBA" id="ARBA00023180"/>
    </source>
</evidence>
<evidence type="ECO:0000256" key="24">
    <source>
        <dbReference type="PIRSR" id="PIRSR607754-2"/>
    </source>
</evidence>
<evidence type="ECO:0000256" key="22">
    <source>
        <dbReference type="ARBA" id="ARBA00093257"/>
    </source>
</evidence>
<organism evidence="27">
    <name type="scientific">Guillardia theta</name>
    <name type="common">Cryptophyte</name>
    <name type="synonym">Cryptomonas phi</name>
    <dbReference type="NCBI Taxonomy" id="55529"/>
    <lineage>
        <taxon>Eukaryota</taxon>
        <taxon>Cryptophyceae</taxon>
        <taxon>Pyrenomonadales</taxon>
        <taxon>Geminigeraceae</taxon>
        <taxon>Guillardia</taxon>
    </lineage>
</organism>
<comment type="catalytic activity">
    <reaction evidence="22">
        <text>an N(4)-{beta-D-GlcNAc-(1-&gt;2)-alpha-D-Man-(1-&gt;3)-[alpha-D-Man-(1-&gt;6)]-beta-D-Man-(1-&gt;4)-beta-D-GlcNAc-(1-&gt;4)-beta-D-GlcNAc}-L-asparaginyl-[protein] + UDP-N-acetyl-alpha-D-glucosamine = N(4)-{beta-D-GlcNAc-(1-&gt;2)-alpha-D-Man-(1-&gt;3)-[beta-D-GlcNAc-(1-&gt;2)-alpha-D-Man-(1-&gt;6)]-beta-D-Man-(1-&gt;4)-beta-D-GlcNAc-(1-&gt;4)-beta-D-GlcNAc}-L-asparaginyl-[protein] + UDP + H(+)</text>
        <dbReference type="Rhea" id="RHEA:12941"/>
        <dbReference type="Rhea" id="RHEA-COMP:13526"/>
        <dbReference type="Rhea" id="RHEA-COMP:14369"/>
        <dbReference type="ChEBI" id="CHEBI:15378"/>
        <dbReference type="ChEBI" id="CHEBI:57705"/>
        <dbReference type="ChEBI" id="CHEBI:58223"/>
        <dbReference type="ChEBI" id="CHEBI:60615"/>
        <dbReference type="ChEBI" id="CHEBI:60651"/>
        <dbReference type="EC" id="2.4.1.143"/>
    </reaction>
</comment>
<evidence type="ECO:0000256" key="1">
    <source>
        <dbReference type="ARBA" id="ARBA00001936"/>
    </source>
</evidence>
<keyword evidence="12 26" id="KW-1133">Transmembrane helix</keyword>
<dbReference type="GO" id="GO:0009312">
    <property type="term" value="P:oligosaccharide biosynthetic process"/>
    <property type="evidence" value="ECO:0007669"/>
    <property type="project" value="InterPro"/>
</dbReference>
<evidence type="ECO:0000256" key="3">
    <source>
        <dbReference type="ARBA" id="ARBA00004922"/>
    </source>
</evidence>
<feature type="binding site" evidence="23">
    <location>
        <position position="612"/>
    </location>
    <ligand>
        <name>substrate</name>
    </ligand>
</feature>
<dbReference type="Gene3D" id="3.90.550.10">
    <property type="entry name" value="Spore Coat Polysaccharide Biosynthesis Protein SpsA, Chain A"/>
    <property type="match status" value="1"/>
</dbReference>
<keyword evidence="15 25" id="KW-1015">Disulfide bond</keyword>
<feature type="transmembrane region" description="Helical" evidence="26">
    <location>
        <begin position="23"/>
        <end position="42"/>
    </location>
</feature>
<protein>
    <recommendedName>
        <fullName evidence="6">Alpha-1,6-mannosyl-glycoprotein 2-beta-N-acetylglucosaminyltransferase</fullName>
        <ecNumber evidence="5">2.4.1.143</ecNumber>
    </recommendedName>
    <alternativeName>
        <fullName evidence="21">Beta-1,2-N-acetylglucosaminyltransferase II</fullName>
    </alternativeName>
    <alternativeName>
        <fullName evidence="20">GlcNAc-T II</fullName>
    </alternativeName>
    <alternativeName>
        <fullName evidence="19">Mannoside acetylglucosaminyltransferase 2</fullName>
    </alternativeName>
    <alternativeName>
        <fullName evidence="18">N-glycosyl-oligosaccharide-glycoprotein N-acetylglucosaminyltransferase II</fullName>
    </alternativeName>
</protein>
<keyword evidence="17 24" id="KW-0464">Manganese</keyword>
<keyword evidence="7" id="KW-0328">Glycosyltransferase</keyword>
<evidence type="ECO:0000256" key="14">
    <source>
        <dbReference type="ARBA" id="ARBA00023136"/>
    </source>
</evidence>
<feature type="binding site" evidence="24">
    <location>
        <position position="687"/>
    </location>
    <ligand>
        <name>Mn(2+)</name>
        <dbReference type="ChEBI" id="CHEBI:29035"/>
    </ligand>
</feature>
<reference evidence="27" key="1">
    <citation type="submission" date="2021-01" db="EMBL/GenBank/DDBJ databases">
        <authorList>
            <person name="Corre E."/>
            <person name="Pelletier E."/>
            <person name="Niang G."/>
            <person name="Scheremetjew M."/>
            <person name="Finn R."/>
            <person name="Kale V."/>
            <person name="Holt S."/>
            <person name="Cochrane G."/>
            <person name="Meng A."/>
            <person name="Brown T."/>
            <person name="Cohen L."/>
        </authorList>
    </citation>
    <scope>NUCLEOTIDE SEQUENCE</scope>
    <source>
        <strain evidence="27">CCMP 2712</strain>
    </source>
</reference>
<evidence type="ECO:0000256" key="2">
    <source>
        <dbReference type="ARBA" id="ARBA00004323"/>
    </source>
</evidence>
<keyword evidence="11" id="KW-0735">Signal-anchor</keyword>
<evidence type="ECO:0000256" key="23">
    <source>
        <dbReference type="PIRSR" id="PIRSR607754-1"/>
    </source>
</evidence>
<dbReference type="InterPro" id="IPR007754">
    <property type="entry name" value="GlcNAc_II"/>
</dbReference>
<accession>A0A7S4NJ87</accession>
<keyword evidence="14 26" id="KW-0472">Membrane</keyword>
<dbReference type="PANTHER" id="PTHR12871">
    <property type="entry name" value="BETA-1,2-N-ACETYLGLUCOSAMINYLTRANSFERASE II"/>
    <property type="match status" value="1"/>
</dbReference>
<gene>
    <name evidence="27" type="ORF">GTHE00462_LOCUS10930</name>
</gene>
<keyword evidence="8" id="KW-0808">Transferase</keyword>
<dbReference type="InterPro" id="IPR029044">
    <property type="entry name" value="Nucleotide-diphossugar_trans"/>
</dbReference>
<dbReference type="AlphaFoldDB" id="A0A7S4NJ87"/>
<dbReference type="GO" id="GO:0005795">
    <property type="term" value="C:Golgi stack"/>
    <property type="evidence" value="ECO:0007669"/>
    <property type="project" value="InterPro"/>
</dbReference>
<feature type="disulfide bond" evidence="25">
    <location>
        <begin position="708"/>
        <end position="711"/>
    </location>
</feature>